<feature type="domain" description="Zinc finger DksA/TraR C4-type" evidence="5">
    <location>
        <begin position="94"/>
        <end position="127"/>
    </location>
</feature>
<feature type="zinc finger region" description="dksA C4-type" evidence="4">
    <location>
        <begin position="99"/>
        <end position="123"/>
    </location>
</feature>
<accession>A0A517MYA6</accession>
<keyword evidence="2" id="KW-0863">Zinc-finger</keyword>
<protein>
    <submittedName>
        <fullName evidence="6">RNA polymerase-binding transcription factor</fullName>
    </submittedName>
</protein>
<evidence type="ECO:0000313" key="7">
    <source>
        <dbReference type="Proteomes" id="UP000319852"/>
    </source>
</evidence>
<dbReference type="EMBL" id="CP036263">
    <property type="protein sequence ID" value="QDS99861.1"/>
    <property type="molecule type" value="Genomic_DNA"/>
</dbReference>
<dbReference type="Gene3D" id="1.20.120.910">
    <property type="entry name" value="DksA, coiled-coil domain"/>
    <property type="match status" value="1"/>
</dbReference>
<dbReference type="InterPro" id="IPR000962">
    <property type="entry name" value="Znf_DskA_TraR"/>
</dbReference>
<proteinExistence type="predicted"/>
<dbReference type="AlphaFoldDB" id="A0A517MYA6"/>
<dbReference type="PROSITE" id="PS51128">
    <property type="entry name" value="ZF_DKSA_2"/>
    <property type="match status" value="1"/>
</dbReference>
<dbReference type="SUPFAM" id="SSF57716">
    <property type="entry name" value="Glucocorticoid receptor-like (DNA-binding domain)"/>
    <property type="match status" value="1"/>
</dbReference>
<evidence type="ECO:0000256" key="4">
    <source>
        <dbReference type="PROSITE-ProRule" id="PRU00510"/>
    </source>
</evidence>
<gene>
    <name evidence="6" type="ORF">HG15A2_31920</name>
</gene>
<keyword evidence="3" id="KW-0862">Zinc</keyword>
<sequence>MNRGLKSAMKKADMKVYRERLLDLRARLRGDVSSMADSALRKSGMNGEGTASMPIHMAELGSENYEQEFTLSLLATEGNRLEMIESALDRVEAGTYGQCVHCEKVVPKTRLNAIPYTPLCIKCAELRSQGKLEMKD</sequence>
<evidence type="ECO:0000313" key="6">
    <source>
        <dbReference type="EMBL" id="QDS99861.1"/>
    </source>
</evidence>
<organism evidence="6 7">
    <name type="scientific">Adhaeretor mobilis</name>
    <dbReference type="NCBI Taxonomy" id="1930276"/>
    <lineage>
        <taxon>Bacteria</taxon>
        <taxon>Pseudomonadati</taxon>
        <taxon>Planctomycetota</taxon>
        <taxon>Planctomycetia</taxon>
        <taxon>Pirellulales</taxon>
        <taxon>Lacipirellulaceae</taxon>
        <taxon>Adhaeretor</taxon>
    </lineage>
</organism>
<keyword evidence="7" id="KW-1185">Reference proteome</keyword>
<dbReference type="PANTHER" id="PTHR33823">
    <property type="entry name" value="RNA POLYMERASE-BINDING TRANSCRIPTION FACTOR DKSA-RELATED"/>
    <property type="match status" value="1"/>
</dbReference>
<evidence type="ECO:0000256" key="3">
    <source>
        <dbReference type="ARBA" id="ARBA00022833"/>
    </source>
</evidence>
<dbReference type="KEGG" id="amob:HG15A2_31920"/>
<evidence type="ECO:0000256" key="1">
    <source>
        <dbReference type="ARBA" id="ARBA00022723"/>
    </source>
</evidence>
<name>A0A517MYA6_9BACT</name>
<dbReference type="SUPFAM" id="SSF109635">
    <property type="entry name" value="DnaK suppressor protein DksA, alpha-hairpin domain"/>
    <property type="match status" value="1"/>
</dbReference>
<reference evidence="6 7" key="1">
    <citation type="submission" date="2019-02" db="EMBL/GenBank/DDBJ databases">
        <title>Deep-cultivation of Planctomycetes and their phenomic and genomic characterization uncovers novel biology.</title>
        <authorList>
            <person name="Wiegand S."/>
            <person name="Jogler M."/>
            <person name="Boedeker C."/>
            <person name="Pinto D."/>
            <person name="Vollmers J."/>
            <person name="Rivas-Marin E."/>
            <person name="Kohn T."/>
            <person name="Peeters S.H."/>
            <person name="Heuer A."/>
            <person name="Rast P."/>
            <person name="Oberbeckmann S."/>
            <person name="Bunk B."/>
            <person name="Jeske O."/>
            <person name="Meyerdierks A."/>
            <person name="Storesund J.E."/>
            <person name="Kallscheuer N."/>
            <person name="Luecker S."/>
            <person name="Lage O.M."/>
            <person name="Pohl T."/>
            <person name="Merkel B.J."/>
            <person name="Hornburger P."/>
            <person name="Mueller R.-W."/>
            <person name="Bruemmer F."/>
            <person name="Labrenz M."/>
            <person name="Spormann A.M."/>
            <person name="Op den Camp H."/>
            <person name="Overmann J."/>
            <person name="Amann R."/>
            <person name="Jetten M.S.M."/>
            <person name="Mascher T."/>
            <person name="Medema M.H."/>
            <person name="Devos D.P."/>
            <person name="Kaster A.-K."/>
            <person name="Ovreas L."/>
            <person name="Rohde M."/>
            <person name="Galperin M.Y."/>
            <person name="Jogler C."/>
        </authorList>
    </citation>
    <scope>NUCLEOTIDE SEQUENCE [LARGE SCALE GENOMIC DNA]</scope>
    <source>
        <strain evidence="6 7">HG15A2</strain>
    </source>
</reference>
<evidence type="ECO:0000256" key="2">
    <source>
        <dbReference type="ARBA" id="ARBA00022771"/>
    </source>
</evidence>
<dbReference type="Proteomes" id="UP000319852">
    <property type="component" value="Chromosome"/>
</dbReference>
<evidence type="ECO:0000259" key="5">
    <source>
        <dbReference type="Pfam" id="PF01258"/>
    </source>
</evidence>
<dbReference type="Pfam" id="PF01258">
    <property type="entry name" value="zf-dskA_traR"/>
    <property type="match status" value="1"/>
</dbReference>
<dbReference type="GO" id="GO:0008270">
    <property type="term" value="F:zinc ion binding"/>
    <property type="evidence" value="ECO:0007669"/>
    <property type="project" value="UniProtKB-KW"/>
</dbReference>
<keyword evidence="1" id="KW-0479">Metal-binding</keyword>
<dbReference type="InterPro" id="IPR037187">
    <property type="entry name" value="DnaK_N"/>
</dbReference>